<dbReference type="SUPFAM" id="SSF56112">
    <property type="entry name" value="Protein kinase-like (PK-like)"/>
    <property type="match status" value="1"/>
</dbReference>
<dbReference type="Pfam" id="PF03109">
    <property type="entry name" value="ABC1"/>
    <property type="match status" value="1"/>
</dbReference>
<reference evidence="3 4" key="1">
    <citation type="journal article" date="2013" name="Biodegradation">
        <title>Quantitative proteomic analysis of ibuprofen-degrading Patulibacter sp. strain I11.</title>
        <authorList>
            <person name="Almeida B."/>
            <person name="Kjeldal H."/>
            <person name="Lolas I."/>
            <person name="Knudsen A.D."/>
            <person name="Carvalho G."/>
            <person name="Nielsen K.L."/>
            <person name="Barreto Crespo M.T."/>
            <person name="Stensballe A."/>
            <person name="Nielsen J.L."/>
        </authorList>
    </citation>
    <scope>NUCLEOTIDE SEQUENCE [LARGE SCALE GENOMIC DNA]</scope>
    <source>
        <strain evidence="3 4">I11</strain>
    </source>
</reference>
<dbReference type="PANTHER" id="PTHR10566">
    <property type="entry name" value="CHAPERONE-ACTIVITY OF BC1 COMPLEX CABC1 -RELATED"/>
    <property type="match status" value="1"/>
</dbReference>
<evidence type="ECO:0000313" key="4">
    <source>
        <dbReference type="Proteomes" id="UP000005143"/>
    </source>
</evidence>
<keyword evidence="3" id="KW-0560">Oxidoreductase</keyword>
<evidence type="ECO:0000256" key="1">
    <source>
        <dbReference type="ARBA" id="ARBA00009670"/>
    </source>
</evidence>
<dbReference type="InterPro" id="IPR011009">
    <property type="entry name" value="Kinase-like_dom_sf"/>
</dbReference>
<evidence type="ECO:0000259" key="2">
    <source>
        <dbReference type="Pfam" id="PF03109"/>
    </source>
</evidence>
<dbReference type="GO" id="GO:0004497">
    <property type="term" value="F:monooxygenase activity"/>
    <property type="evidence" value="ECO:0007669"/>
    <property type="project" value="UniProtKB-KW"/>
</dbReference>
<dbReference type="InterPro" id="IPR050154">
    <property type="entry name" value="UbiB_kinase"/>
</dbReference>
<keyword evidence="4" id="KW-1185">Reference proteome</keyword>
<sequence length="511" mass="54032">MRRQATPAASDASAPPPLPDRVALLRASRRLAELDGLPEQALRWHGAAIEGRRALAYEAERIARPRIWPDTLGALAATGWRVARTAAPDAPVVLVGAAATAFGLPVGPPDASAGTIARAQRLVRAGGPAYVKLGQFIASARGLLPDAWVDAFAWCRDAAPPLEPGTAEAILRRELGERAHGIELDPEPLAAASIGQVHRGRLRDGTEVVVKVRRPGLRARFRSDIETLALVCAGADRINNAVRVANLPGFVAVFARLSLEELDFRLEAANLVESVAVLEDIGVDGVRVPRPLPGMVNERVIVMEHLPGVSYARLADQPGAVVDGPRLLELGVRAVLEATLRHGVFHGDLHAGNVLIAGEGFSLVDLGLCGRLDAAERAGLVRFLIGFAAADARMQVEAMRSFGALEHDADVDALVERFQAEVDRLADRSDGAVTFDRLGLTLGRLLQSLSAGGVRIPKELVLFFKNLLYLGDFAASVAPGADVLAVVEGLLQDLFSQPDGDGAGLLALVAG</sequence>
<evidence type="ECO:0000313" key="3">
    <source>
        <dbReference type="EMBL" id="EHN11352.1"/>
    </source>
</evidence>
<proteinExistence type="inferred from homology"/>
<dbReference type="EMBL" id="AGUD01000112">
    <property type="protein sequence ID" value="EHN11352.1"/>
    <property type="molecule type" value="Genomic_DNA"/>
</dbReference>
<dbReference type="PANTHER" id="PTHR10566:SF113">
    <property type="entry name" value="PROTEIN ACTIVITY OF BC1 COMPLEX KINASE 7, CHLOROPLASTIC"/>
    <property type="match status" value="1"/>
</dbReference>
<dbReference type="RefSeq" id="WP_007573485.1">
    <property type="nucleotide sequence ID" value="NZ_AGUD01000112.1"/>
</dbReference>
<dbReference type="CDD" id="cd05121">
    <property type="entry name" value="ABC1_ADCK3-like"/>
    <property type="match status" value="1"/>
</dbReference>
<dbReference type="InterPro" id="IPR004147">
    <property type="entry name" value="ABC1_dom"/>
</dbReference>
<dbReference type="Gene3D" id="1.10.510.10">
    <property type="entry name" value="Transferase(Phosphotransferase) domain 1"/>
    <property type="match status" value="1"/>
</dbReference>
<accession>H0E4N9</accession>
<comment type="similarity">
    <text evidence="1">Belongs to the protein kinase superfamily. ADCK protein kinase family.</text>
</comment>
<dbReference type="Proteomes" id="UP000005143">
    <property type="component" value="Unassembled WGS sequence"/>
</dbReference>
<dbReference type="AlphaFoldDB" id="H0E4N9"/>
<keyword evidence="3" id="KW-0503">Monooxygenase</keyword>
<comment type="caution">
    <text evidence="3">The sequence shown here is derived from an EMBL/GenBank/DDBJ whole genome shotgun (WGS) entry which is preliminary data.</text>
</comment>
<feature type="domain" description="ABC1 atypical kinase-like" evidence="2">
    <location>
        <begin position="156"/>
        <end position="394"/>
    </location>
</feature>
<gene>
    <name evidence="3" type="ORF">PAI11_17700</name>
</gene>
<organism evidence="3 4">
    <name type="scientific">Patulibacter medicamentivorans</name>
    <dbReference type="NCBI Taxonomy" id="1097667"/>
    <lineage>
        <taxon>Bacteria</taxon>
        <taxon>Bacillati</taxon>
        <taxon>Actinomycetota</taxon>
        <taxon>Thermoleophilia</taxon>
        <taxon>Solirubrobacterales</taxon>
        <taxon>Patulibacteraceae</taxon>
        <taxon>Patulibacter</taxon>
    </lineage>
</organism>
<dbReference type="OrthoDB" id="9795390at2"/>
<name>H0E4N9_9ACTN</name>
<protein>
    <submittedName>
        <fullName evidence="3">Ubiquinone biosynthesis monooxygenase UbiB</fullName>
    </submittedName>
</protein>
<keyword evidence="3" id="KW-0830">Ubiquinone</keyword>